<dbReference type="GO" id="GO:0015833">
    <property type="term" value="P:peptide transport"/>
    <property type="evidence" value="ECO:0007669"/>
    <property type="project" value="UniProtKB-KW"/>
</dbReference>
<evidence type="ECO:0000313" key="10">
    <source>
        <dbReference type="EMBL" id="STY18384.1"/>
    </source>
</evidence>
<feature type="transmembrane region" description="Helical" evidence="8">
    <location>
        <begin position="314"/>
        <end position="331"/>
    </location>
</feature>
<dbReference type="Proteomes" id="UP000054639">
    <property type="component" value="Unassembled WGS sequence"/>
</dbReference>
<feature type="transmembrane region" description="Helical" evidence="8">
    <location>
        <begin position="12"/>
        <end position="36"/>
    </location>
</feature>
<evidence type="ECO:0000313" key="11">
    <source>
        <dbReference type="Proteomes" id="UP000054639"/>
    </source>
</evidence>
<reference evidence="9 11" key="1">
    <citation type="submission" date="2015-11" db="EMBL/GenBank/DDBJ databases">
        <title>Genomic analysis of 38 Legionella species identifies large and diverse effector repertoires.</title>
        <authorList>
            <person name="Burstein D."/>
            <person name="Amaro F."/>
            <person name="Zusman T."/>
            <person name="Lifshitz Z."/>
            <person name="Cohen O."/>
            <person name="Gilbert J.A."/>
            <person name="Pupko T."/>
            <person name="Shuman H.A."/>
            <person name="Segal G."/>
        </authorList>
    </citation>
    <scope>NUCLEOTIDE SEQUENCE [LARGE SCALE GENOMIC DNA]</scope>
    <source>
        <strain evidence="9 11">ATCC 49507</strain>
    </source>
</reference>
<gene>
    <name evidence="10" type="primary">dtpA_3</name>
    <name evidence="9" type="ORF">Lqua_1816</name>
    <name evidence="10" type="ORF">NCTC12376_02203</name>
</gene>
<feature type="transmembrane region" description="Helical" evidence="8">
    <location>
        <begin position="238"/>
        <end position="255"/>
    </location>
</feature>
<evidence type="ECO:0000256" key="5">
    <source>
        <dbReference type="ARBA" id="ARBA00022856"/>
    </source>
</evidence>
<keyword evidence="5" id="KW-0571">Peptide transport</keyword>
<dbReference type="NCBIfam" id="TIGR00924">
    <property type="entry name" value="yjdL_sub1_fam"/>
    <property type="match status" value="1"/>
</dbReference>
<evidence type="ECO:0000256" key="4">
    <source>
        <dbReference type="ARBA" id="ARBA00022692"/>
    </source>
</evidence>
<organism evidence="10 12">
    <name type="scientific">Legionella quateirensis</name>
    <dbReference type="NCBI Taxonomy" id="45072"/>
    <lineage>
        <taxon>Bacteria</taxon>
        <taxon>Pseudomonadati</taxon>
        <taxon>Pseudomonadota</taxon>
        <taxon>Gammaproteobacteria</taxon>
        <taxon>Legionellales</taxon>
        <taxon>Legionellaceae</taxon>
        <taxon>Legionella</taxon>
    </lineage>
</organism>
<feature type="transmembrane region" description="Helical" evidence="8">
    <location>
        <begin position="42"/>
        <end position="62"/>
    </location>
</feature>
<dbReference type="Gene3D" id="1.20.1250.20">
    <property type="entry name" value="MFS general substrate transporter like domains"/>
    <property type="match status" value="1"/>
</dbReference>
<feature type="transmembrane region" description="Helical" evidence="8">
    <location>
        <begin position="377"/>
        <end position="400"/>
    </location>
</feature>
<feature type="transmembrane region" description="Helical" evidence="8">
    <location>
        <begin position="412"/>
        <end position="432"/>
    </location>
</feature>
<sequence length="489" mass="54236">MSKLIPKMPGGVIPLYCIQGFSTFSFAVLYSSLALYSTKQLGLSNVLSNSIVGLFIAFNYILQLTGGLIGGRLLSNRVLFFITIIIQSIGLLVLALAQSSLLYLGLSLFLVGCGLNTTSFNSMLTQRFQQSDDRRETAFFFNYAAMNLGFCAGYCASGFFDFSNQYQRLFYACIITNTITLCLIIKFWSVLRDINTPLMQGGDSHYQLLKKSIGFTITLFLIPMMFLCFHSTNLSNTVIAVLSIMMLCVILIIGIKQKSPVDKHRIMVYLILAVSTLFFWMIYLTGPMGVTLFIKHNVDKSFLGVELATQWIRNINPIVIIIGAPIIAIVLNKLNSKGYYVSVSMQFVCAFVLLAGSFFFLSWGISYANPQGYSHLFWVLGYIILQGMAELMLAPVGYAMIGRIAPPQFQGILMGTWMLVSGIAASFSQYFSNAMVTSEITDPLITNNDFHLVFKQLGILSLSGAILLYFISKKISTELMKPSEIATAV</sequence>
<keyword evidence="4 8" id="KW-0812">Transmembrane</keyword>
<dbReference type="GO" id="GO:0004035">
    <property type="term" value="F:alkaline phosphatase activity"/>
    <property type="evidence" value="ECO:0007669"/>
    <property type="project" value="UniProtKB-EC"/>
</dbReference>
<dbReference type="EMBL" id="LNYR01000022">
    <property type="protein sequence ID" value="KTD48287.1"/>
    <property type="molecule type" value="Genomic_DNA"/>
</dbReference>
<keyword evidence="10" id="KW-0378">Hydrolase</keyword>
<feature type="transmembrane region" description="Helical" evidence="8">
    <location>
        <begin position="140"/>
        <end position="163"/>
    </location>
</feature>
<keyword evidence="11" id="KW-1185">Reference proteome</keyword>
<feature type="transmembrane region" description="Helical" evidence="8">
    <location>
        <begin position="169"/>
        <end position="191"/>
    </location>
</feature>
<dbReference type="Pfam" id="PF00854">
    <property type="entry name" value="PTR2"/>
    <property type="match status" value="1"/>
</dbReference>
<dbReference type="OrthoDB" id="9772725at2"/>
<keyword evidence="7 8" id="KW-0472">Membrane</keyword>
<keyword evidence="6 8" id="KW-1133">Transmembrane helix</keyword>
<comment type="subcellular location">
    <subcellularLocation>
        <location evidence="1">Cell membrane</location>
        <topology evidence="1">Multi-pass membrane protein</topology>
    </subcellularLocation>
</comment>
<accession>A0A378KU90</accession>
<keyword evidence="5" id="KW-0653">Protein transport</keyword>
<dbReference type="InterPro" id="IPR000109">
    <property type="entry name" value="POT_fam"/>
</dbReference>
<dbReference type="RefSeq" id="WP_058473990.1">
    <property type="nucleotide sequence ID" value="NZ_CAAAIL010000022.1"/>
</dbReference>
<evidence type="ECO:0000313" key="12">
    <source>
        <dbReference type="Proteomes" id="UP000254230"/>
    </source>
</evidence>
<proteinExistence type="predicted"/>
<evidence type="ECO:0000256" key="8">
    <source>
        <dbReference type="SAM" id="Phobius"/>
    </source>
</evidence>
<feature type="transmembrane region" description="Helical" evidence="8">
    <location>
        <begin position="101"/>
        <end position="120"/>
    </location>
</feature>
<dbReference type="PANTHER" id="PTHR23517:SF15">
    <property type="entry name" value="PROTON-DEPENDENT OLIGOPEPTIDE FAMILY TRANSPORT PROTEIN"/>
    <property type="match status" value="1"/>
</dbReference>
<feature type="transmembrane region" description="Helical" evidence="8">
    <location>
        <begin position="452"/>
        <end position="471"/>
    </location>
</feature>
<dbReference type="SUPFAM" id="SSF103473">
    <property type="entry name" value="MFS general substrate transporter"/>
    <property type="match status" value="1"/>
</dbReference>
<evidence type="ECO:0000256" key="2">
    <source>
        <dbReference type="ARBA" id="ARBA00022448"/>
    </source>
</evidence>
<dbReference type="EMBL" id="UGOW01000001">
    <property type="protein sequence ID" value="STY18384.1"/>
    <property type="molecule type" value="Genomic_DNA"/>
</dbReference>
<keyword evidence="3" id="KW-1003">Cell membrane</keyword>
<feature type="transmembrane region" description="Helical" evidence="8">
    <location>
        <begin position="74"/>
        <end position="95"/>
    </location>
</feature>
<dbReference type="AlphaFoldDB" id="A0A378KU90"/>
<feature type="transmembrane region" description="Helical" evidence="8">
    <location>
        <begin position="267"/>
        <end position="294"/>
    </location>
</feature>
<evidence type="ECO:0000256" key="3">
    <source>
        <dbReference type="ARBA" id="ARBA00022475"/>
    </source>
</evidence>
<dbReference type="PANTHER" id="PTHR23517">
    <property type="entry name" value="RESISTANCE PROTEIN MDTM, PUTATIVE-RELATED-RELATED"/>
    <property type="match status" value="1"/>
</dbReference>
<dbReference type="EC" id="3.1.3.1" evidence="10"/>
<dbReference type="GO" id="GO:0005886">
    <property type="term" value="C:plasma membrane"/>
    <property type="evidence" value="ECO:0007669"/>
    <property type="project" value="UniProtKB-SubCell"/>
</dbReference>
<evidence type="ECO:0000256" key="6">
    <source>
        <dbReference type="ARBA" id="ARBA00022989"/>
    </source>
</evidence>
<protein>
    <submittedName>
        <fullName evidence="10">Proton-dependent oligopeptide transporter (POT family)</fullName>
        <ecNumber evidence="10">3.1.3.1</ecNumber>
    </submittedName>
</protein>
<feature type="transmembrane region" description="Helical" evidence="8">
    <location>
        <begin position="343"/>
        <end position="365"/>
    </location>
</feature>
<name>A0A378KU90_9GAMM</name>
<feature type="transmembrane region" description="Helical" evidence="8">
    <location>
        <begin position="212"/>
        <end position="232"/>
    </location>
</feature>
<evidence type="ECO:0000256" key="1">
    <source>
        <dbReference type="ARBA" id="ARBA00004651"/>
    </source>
</evidence>
<dbReference type="InterPro" id="IPR036259">
    <property type="entry name" value="MFS_trans_sf"/>
</dbReference>
<dbReference type="InterPro" id="IPR050171">
    <property type="entry name" value="MFS_Transporters"/>
</dbReference>
<evidence type="ECO:0000313" key="9">
    <source>
        <dbReference type="EMBL" id="KTD48287.1"/>
    </source>
</evidence>
<keyword evidence="2" id="KW-0813">Transport</keyword>
<evidence type="ECO:0000256" key="7">
    <source>
        <dbReference type="ARBA" id="ARBA00023136"/>
    </source>
</evidence>
<reference evidence="10 12" key="2">
    <citation type="submission" date="2018-06" db="EMBL/GenBank/DDBJ databases">
        <authorList>
            <consortium name="Pathogen Informatics"/>
            <person name="Doyle S."/>
        </authorList>
    </citation>
    <scope>NUCLEOTIDE SEQUENCE [LARGE SCALE GENOMIC DNA]</scope>
    <source>
        <strain evidence="10 12">NCTC12376</strain>
    </source>
</reference>
<dbReference type="Proteomes" id="UP000254230">
    <property type="component" value="Unassembled WGS sequence"/>
</dbReference>
<dbReference type="GO" id="GO:1904680">
    <property type="term" value="F:peptide transmembrane transporter activity"/>
    <property type="evidence" value="ECO:0007669"/>
    <property type="project" value="InterPro"/>
</dbReference>
<dbReference type="InterPro" id="IPR005279">
    <property type="entry name" value="Dipep/tripep_permease"/>
</dbReference>
<dbReference type="STRING" id="45072.Lqua_1816"/>